<protein>
    <recommendedName>
        <fullName evidence="8">TF-B3 domain-containing protein</fullName>
    </recommendedName>
</protein>
<dbReference type="Gene3D" id="2.40.330.10">
    <property type="entry name" value="DNA-binding pseudobarrel domain"/>
    <property type="match status" value="1"/>
</dbReference>
<evidence type="ECO:0000256" key="1">
    <source>
        <dbReference type="ARBA" id="ARBA00004123"/>
    </source>
</evidence>
<reference evidence="6 7" key="1">
    <citation type="journal article" date="2017" name="Nature">
        <title>The Apostasia genome and the evolution of orchids.</title>
        <authorList>
            <person name="Zhang G.Q."/>
            <person name="Liu K.W."/>
            <person name="Li Z."/>
            <person name="Lohaus R."/>
            <person name="Hsiao Y.Y."/>
            <person name="Niu S.C."/>
            <person name="Wang J.Y."/>
            <person name="Lin Y.C."/>
            <person name="Xu Q."/>
            <person name="Chen L.J."/>
            <person name="Yoshida K."/>
            <person name="Fujiwara S."/>
            <person name="Wang Z.W."/>
            <person name="Zhang Y.Q."/>
            <person name="Mitsuda N."/>
            <person name="Wang M."/>
            <person name="Liu G.H."/>
            <person name="Pecoraro L."/>
            <person name="Huang H.X."/>
            <person name="Xiao X.J."/>
            <person name="Lin M."/>
            <person name="Wu X.Y."/>
            <person name="Wu W.L."/>
            <person name="Chen Y.Y."/>
            <person name="Chang S.B."/>
            <person name="Sakamoto S."/>
            <person name="Ohme-Takagi M."/>
            <person name="Yagi M."/>
            <person name="Zeng S.J."/>
            <person name="Shen C.Y."/>
            <person name="Yeh C.M."/>
            <person name="Luo Y.B."/>
            <person name="Tsai W.C."/>
            <person name="Van de Peer Y."/>
            <person name="Liu Z.J."/>
        </authorList>
    </citation>
    <scope>NUCLEOTIDE SEQUENCE [LARGE SCALE GENOMIC DNA]</scope>
    <source>
        <strain evidence="7">cv. Shenzhen</strain>
        <tissue evidence="6">Stem</tissue>
    </source>
</reference>
<dbReference type="InterPro" id="IPR015300">
    <property type="entry name" value="DNA-bd_pseudobarrel_sf"/>
</dbReference>
<evidence type="ECO:0000256" key="5">
    <source>
        <dbReference type="ARBA" id="ARBA00023242"/>
    </source>
</evidence>
<keyword evidence="3" id="KW-0238">DNA-binding</keyword>
<dbReference type="GO" id="GO:0003677">
    <property type="term" value="F:DNA binding"/>
    <property type="evidence" value="ECO:0007669"/>
    <property type="project" value="UniProtKB-KW"/>
</dbReference>
<keyword evidence="4" id="KW-0804">Transcription</keyword>
<evidence type="ECO:0000256" key="4">
    <source>
        <dbReference type="ARBA" id="ARBA00023163"/>
    </source>
</evidence>
<evidence type="ECO:0000313" key="7">
    <source>
        <dbReference type="Proteomes" id="UP000236161"/>
    </source>
</evidence>
<name>A0A2I0B588_9ASPA</name>
<dbReference type="EMBL" id="KZ451911">
    <property type="protein sequence ID" value="PKA62959.1"/>
    <property type="molecule type" value="Genomic_DNA"/>
</dbReference>
<dbReference type="AlphaFoldDB" id="A0A2I0B588"/>
<sequence length="155" mass="17755">MGWKLVSKKKLWPTDVSARHNRVLLHRDDVRSNLLPLLPQWERNAVERGEPVTLPIRSASVGKMYRVEFAYWPSTKGYILHGRGWASFRKDVALEKMKGGVLFLLALCSDDPVDGDDGREDRRRFSSMVMDVAIDEQDMEAAEVLLSLRQPVIFT</sequence>
<keyword evidence="7" id="KW-1185">Reference proteome</keyword>
<dbReference type="PANTHER" id="PTHR34397">
    <property type="entry name" value="OS05G0237600 PROTEIN"/>
    <property type="match status" value="1"/>
</dbReference>
<dbReference type="GO" id="GO:0005634">
    <property type="term" value="C:nucleus"/>
    <property type="evidence" value="ECO:0007669"/>
    <property type="project" value="UniProtKB-SubCell"/>
</dbReference>
<proteinExistence type="predicted"/>
<keyword evidence="5" id="KW-0539">Nucleus</keyword>
<keyword evidence="2" id="KW-0805">Transcription regulation</keyword>
<dbReference type="SUPFAM" id="SSF101936">
    <property type="entry name" value="DNA-binding pseudobarrel domain"/>
    <property type="match status" value="1"/>
</dbReference>
<evidence type="ECO:0000256" key="3">
    <source>
        <dbReference type="ARBA" id="ARBA00023125"/>
    </source>
</evidence>
<accession>A0A2I0B588</accession>
<evidence type="ECO:0000313" key="6">
    <source>
        <dbReference type="EMBL" id="PKA62959.1"/>
    </source>
</evidence>
<evidence type="ECO:0008006" key="8">
    <source>
        <dbReference type="Google" id="ProtNLM"/>
    </source>
</evidence>
<dbReference type="Proteomes" id="UP000236161">
    <property type="component" value="Unassembled WGS sequence"/>
</dbReference>
<comment type="subcellular location">
    <subcellularLocation>
        <location evidence="1">Nucleus</location>
    </subcellularLocation>
</comment>
<gene>
    <name evidence="6" type="ORF">AXF42_Ash007755</name>
</gene>
<dbReference type="PANTHER" id="PTHR34397:SF22">
    <property type="entry name" value="OS05G0237600 PROTEIN"/>
    <property type="match status" value="1"/>
</dbReference>
<organism evidence="6 7">
    <name type="scientific">Apostasia shenzhenica</name>
    <dbReference type="NCBI Taxonomy" id="1088818"/>
    <lineage>
        <taxon>Eukaryota</taxon>
        <taxon>Viridiplantae</taxon>
        <taxon>Streptophyta</taxon>
        <taxon>Embryophyta</taxon>
        <taxon>Tracheophyta</taxon>
        <taxon>Spermatophyta</taxon>
        <taxon>Magnoliopsida</taxon>
        <taxon>Liliopsida</taxon>
        <taxon>Asparagales</taxon>
        <taxon>Orchidaceae</taxon>
        <taxon>Apostasioideae</taxon>
        <taxon>Apostasia</taxon>
    </lineage>
</organism>
<evidence type="ECO:0000256" key="2">
    <source>
        <dbReference type="ARBA" id="ARBA00023015"/>
    </source>
</evidence>